<evidence type="ECO:0000259" key="4">
    <source>
        <dbReference type="PROSITE" id="PS50893"/>
    </source>
</evidence>
<organism evidence="5 6">
    <name type="scientific">Arenimonas terrae</name>
    <dbReference type="NCBI Taxonomy" id="2546226"/>
    <lineage>
        <taxon>Bacteria</taxon>
        <taxon>Pseudomonadati</taxon>
        <taxon>Pseudomonadota</taxon>
        <taxon>Gammaproteobacteria</taxon>
        <taxon>Lysobacterales</taxon>
        <taxon>Lysobacteraceae</taxon>
        <taxon>Arenimonas</taxon>
    </lineage>
</organism>
<dbReference type="Gene3D" id="3.40.50.300">
    <property type="entry name" value="P-loop containing nucleotide triphosphate hydrolases"/>
    <property type="match status" value="1"/>
</dbReference>
<evidence type="ECO:0000256" key="1">
    <source>
        <dbReference type="ARBA" id="ARBA00022448"/>
    </source>
</evidence>
<dbReference type="PROSITE" id="PS00211">
    <property type="entry name" value="ABC_TRANSPORTER_1"/>
    <property type="match status" value="1"/>
</dbReference>
<dbReference type="SUPFAM" id="SSF52540">
    <property type="entry name" value="P-loop containing nucleoside triphosphate hydrolases"/>
    <property type="match status" value="1"/>
</dbReference>
<dbReference type="Proteomes" id="UP000305760">
    <property type="component" value="Unassembled WGS sequence"/>
</dbReference>
<dbReference type="InterPro" id="IPR003593">
    <property type="entry name" value="AAA+_ATPase"/>
</dbReference>
<name>A0A5C4RQ90_9GAMM</name>
<keyword evidence="6" id="KW-1185">Reference proteome</keyword>
<evidence type="ECO:0000313" key="6">
    <source>
        <dbReference type="Proteomes" id="UP000305760"/>
    </source>
</evidence>
<reference evidence="5 6" key="1">
    <citation type="submission" date="2019-03" db="EMBL/GenBank/DDBJ databases">
        <title>Arenimonas daejeonensis sp. nov., isolated from compost.</title>
        <authorList>
            <person name="Jeon C.O."/>
        </authorList>
    </citation>
    <scope>NUCLEOTIDE SEQUENCE [LARGE SCALE GENOMIC DNA]</scope>
    <source>
        <strain evidence="5 6">R29</strain>
    </source>
</reference>
<dbReference type="GO" id="GO:0005524">
    <property type="term" value="F:ATP binding"/>
    <property type="evidence" value="ECO:0007669"/>
    <property type="project" value="UniProtKB-KW"/>
</dbReference>
<evidence type="ECO:0000256" key="3">
    <source>
        <dbReference type="ARBA" id="ARBA00022840"/>
    </source>
</evidence>
<dbReference type="AlphaFoldDB" id="A0A5C4RQ90"/>
<accession>A0A5C4RQ90</accession>
<evidence type="ECO:0000256" key="2">
    <source>
        <dbReference type="ARBA" id="ARBA00022741"/>
    </source>
</evidence>
<dbReference type="EMBL" id="SMDR01000003">
    <property type="protein sequence ID" value="TNJ33218.1"/>
    <property type="molecule type" value="Genomic_DNA"/>
</dbReference>
<keyword evidence="1" id="KW-0813">Transport</keyword>
<evidence type="ECO:0000313" key="5">
    <source>
        <dbReference type="EMBL" id="TNJ33218.1"/>
    </source>
</evidence>
<proteinExistence type="predicted"/>
<dbReference type="GO" id="GO:0016887">
    <property type="term" value="F:ATP hydrolysis activity"/>
    <property type="evidence" value="ECO:0007669"/>
    <property type="project" value="InterPro"/>
</dbReference>
<dbReference type="PANTHER" id="PTHR42939">
    <property type="entry name" value="ABC TRANSPORTER ATP-BINDING PROTEIN ALBC-RELATED"/>
    <property type="match status" value="1"/>
</dbReference>
<dbReference type="InterPro" id="IPR027417">
    <property type="entry name" value="P-loop_NTPase"/>
</dbReference>
<dbReference type="SMART" id="SM00382">
    <property type="entry name" value="AAA"/>
    <property type="match status" value="1"/>
</dbReference>
<keyword evidence="2" id="KW-0547">Nucleotide-binding</keyword>
<gene>
    <name evidence="5" type="ORF">E1B00_13035</name>
</gene>
<protein>
    <submittedName>
        <fullName evidence="5">ABC transporter ATP-binding protein</fullName>
    </submittedName>
</protein>
<dbReference type="PROSITE" id="PS50893">
    <property type="entry name" value="ABC_TRANSPORTER_2"/>
    <property type="match status" value="1"/>
</dbReference>
<dbReference type="OrthoDB" id="9804819at2"/>
<keyword evidence="3 5" id="KW-0067">ATP-binding</keyword>
<dbReference type="InterPro" id="IPR003439">
    <property type="entry name" value="ABC_transporter-like_ATP-bd"/>
</dbReference>
<dbReference type="InterPro" id="IPR051782">
    <property type="entry name" value="ABC_Transporter_VariousFunc"/>
</dbReference>
<dbReference type="PANTHER" id="PTHR42939:SF1">
    <property type="entry name" value="ABC TRANSPORTER ATP-BINDING PROTEIN ALBC-RELATED"/>
    <property type="match status" value="1"/>
</dbReference>
<dbReference type="RefSeq" id="WP_139449469.1">
    <property type="nucleotide sequence ID" value="NZ_SMDR01000003.1"/>
</dbReference>
<sequence length="294" mass="32389">MSLAFSLSGIAKRYPHFALQDITLDLPEGQVMGLVGVNGAGKTTLLRLLTGLAATDAGEVTVLGHRLPEHQVAAKRDIGFASEEMRLYRGQTLRWHMDLVRAIYPGWDEAYAAELIKRFELRTEQTLGGFSHGQRVKALLLLCLARRPRLLLLDEPTTGLDPVARVEVLEALADVLRDESRSVLFSSHNTHDVEQLADTITFLHKGRLVASADKLEFIESWRRVVCQGVLPPGLETWPEIASARANGSLVEIKARTWNDDLPARLAASGLQVQRTDPMALEDIFITAVRSGAVA</sequence>
<dbReference type="InterPro" id="IPR017871">
    <property type="entry name" value="ABC_transporter-like_CS"/>
</dbReference>
<dbReference type="Pfam" id="PF00005">
    <property type="entry name" value="ABC_tran"/>
    <property type="match status" value="1"/>
</dbReference>
<comment type="caution">
    <text evidence="5">The sequence shown here is derived from an EMBL/GenBank/DDBJ whole genome shotgun (WGS) entry which is preliminary data.</text>
</comment>
<feature type="domain" description="ABC transporter" evidence="4">
    <location>
        <begin position="3"/>
        <end position="230"/>
    </location>
</feature>